<organism evidence="1 2">
    <name type="scientific">Phytophthora fragariae</name>
    <dbReference type="NCBI Taxonomy" id="53985"/>
    <lineage>
        <taxon>Eukaryota</taxon>
        <taxon>Sar</taxon>
        <taxon>Stramenopiles</taxon>
        <taxon>Oomycota</taxon>
        <taxon>Peronosporomycetes</taxon>
        <taxon>Peronosporales</taxon>
        <taxon>Peronosporaceae</taxon>
        <taxon>Phytophthora</taxon>
    </lineage>
</organism>
<evidence type="ECO:0000313" key="1">
    <source>
        <dbReference type="EMBL" id="KAE9220739.1"/>
    </source>
</evidence>
<reference evidence="1 2" key="1">
    <citation type="submission" date="2018-08" db="EMBL/GenBank/DDBJ databases">
        <title>Genomic investigation of the strawberry pathogen Phytophthora fragariae indicates pathogenicity is determined by transcriptional variation in three key races.</title>
        <authorList>
            <person name="Adams T.M."/>
            <person name="Armitage A.D."/>
            <person name="Sobczyk M.K."/>
            <person name="Bates H.J."/>
            <person name="Dunwell J.M."/>
            <person name="Nellist C.F."/>
            <person name="Harrison R.J."/>
        </authorList>
    </citation>
    <scope>NUCLEOTIDE SEQUENCE [LARGE SCALE GENOMIC DNA]</scope>
    <source>
        <strain evidence="1 2">BC-1</strain>
    </source>
</reference>
<protein>
    <submittedName>
        <fullName evidence="1">Uncharacterized protein</fullName>
    </submittedName>
</protein>
<gene>
    <name evidence="1" type="ORF">PF002_g15793</name>
</gene>
<dbReference type="Proteomes" id="UP000440367">
    <property type="component" value="Unassembled WGS sequence"/>
</dbReference>
<sequence>MRILILCGGCGAVQGLKATGHNVDWGGMVLPLHQGTRARRWSWTCSTANTNILWWP</sequence>
<evidence type="ECO:0000313" key="2">
    <source>
        <dbReference type="Proteomes" id="UP000440367"/>
    </source>
</evidence>
<comment type="caution">
    <text evidence="1">The sequence shown here is derived from an EMBL/GenBank/DDBJ whole genome shotgun (WGS) entry which is preliminary data.</text>
</comment>
<dbReference type="AlphaFoldDB" id="A0A6A3YNN9"/>
<dbReference type="EMBL" id="QXGD01000903">
    <property type="protein sequence ID" value="KAE9220739.1"/>
    <property type="molecule type" value="Genomic_DNA"/>
</dbReference>
<proteinExistence type="predicted"/>
<accession>A0A6A3YNN9</accession>
<name>A0A6A3YNN9_9STRA</name>